<reference evidence="3" key="1">
    <citation type="submission" date="2019-06" db="EMBL/GenBank/DDBJ databases">
        <authorList>
            <person name="Murdoch R.W."/>
            <person name="Fathepure B."/>
        </authorList>
    </citation>
    <scope>NUCLEOTIDE SEQUENCE</scope>
</reference>
<keyword evidence="1" id="KW-0276">Fatty acid metabolism</keyword>
<organism evidence="3">
    <name type="scientific">uncultured organism</name>
    <dbReference type="NCBI Taxonomy" id="155900"/>
    <lineage>
        <taxon>unclassified sequences</taxon>
        <taxon>environmental samples</taxon>
    </lineage>
</organism>
<proteinExistence type="predicted"/>
<keyword evidence="2" id="KW-0443">Lipid metabolism</keyword>
<accession>A0A5B8RBD5</accession>
<evidence type="ECO:0000256" key="1">
    <source>
        <dbReference type="ARBA" id="ARBA00022832"/>
    </source>
</evidence>
<dbReference type="InterPro" id="IPR029045">
    <property type="entry name" value="ClpP/crotonase-like_dom_sf"/>
</dbReference>
<dbReference type="InterPro" id="IPR052377">
    <property type="entry name" value="Mitochondrial_ECH-domain"/>
</dbReference>
<dbReference type="EMBL" id="MN079143">
    <property type="protein sequence ID" value="QEA06439.1"/>
    <property type="molecule type" value="Genomic_DNA"/>
</dbReference>
<name>A0A5B8RBD5_9ZZZZ</name>
<protein>
    <recommendedName>
        <fullName evidence="5">Enoyl-CoA hydratase</fullName>
    </recommendedName>
</protein>
<dbReference type="GO" id="GO:0006631">
    <property type="term" value="P:fatty acid metabolic process"/>
    <property type="evidence" value="ECO:0007669"/>
    <property type="project" value="UniProtKB-KW"/>
</dbReference>
<evidence type="ECO:0000256" key="2">
    <source>
        <dbReference type="ARBA" id="ARBA00023098"/>
    </source>
</evidence>
<dbReference type="GO" id="GO:0016836">
    <property type="term" value="F:hydro-lyase activity"/>
    <property type="evidence" value="ECO:0007669"/>
    <property type="project" value="TreeGrafter"/>
</dbReference>
<dbReference type="AlphaFoldDB" id="A0A5B8RBD5"/>
<dbReference type="PANTHER" id="PTHR43602">
    <property type="match status" value="1"/>
</dbReference>
<dbReference type="SUPFAM" id="SSF52096">
    <property type="entry name" value="ClpP/crotonase"/>
    <property type="match status" value="1"/>
</dbReference>
<gene>
    <name evidence="3" type="ORF">KBTEX_02777</name>
    <name evidence="4" type="ORF">KBTEX_04094</name>
</gene>
<sequence>MPADELEGEVDRLAETIAAKAPTARRLGKQLFYRQLGMSLPDAYADASRTMARNMMAEDAQAGIDAFLNRKRR</sequence>
<evidence type="ECO:0000313" key="4">
    <source>
        <dbReference type="EMBL" id="QEA07733.1"/>
    </source>
</evidence>
<evidence type="ECO:0000313" key="3">
    <source>
        <dbReference type="EMBL" id="QEA06439.1"/>
    </source>
</evidence>
<dbReference type="EMBL" id="MN079341">
    <property type="protein sequence ID" value="QEA07733.1"/>
    <property type="molecule type" value="Genomic_DNA"/>
</dbReference>
<dbReference type="PANTHER" id="PTHR43602:SF1">
    <property type="entry name" value="ENOYL-COA HYDRATASE DOMAIN-CONTAINING PROTEIN 3, MITOCHONDRIAL"/>
    <property type="match status" value="1"/>
</dbReference>
<dbReference type="InterPro" id="IPR014748">
    <property type="entry name" value="Enoyl-CoA_hydra_C"/>
</dbReference>
<evidence type="ECO:0008006" key="5">
    <source>
        <dbReference type="Google" id="ProtNLM"/>
    </source>
</evidence>
<dbReference type="Gene3D" id="1.10.12.10">
    <property type="entry name" value="Lyase 2-enoyl-coa Hydratase, Chain A, domain 2"/>
    <property type="match status" value="1"/>
</dbReference>